<feature type="transmembrane region" description="Helical" evidence="19">
    <location>
        <begin position="312"/>
        <end position="332"/>
    </location>
</feature>
<evidence type="ECO:0000256" key="14">
    <source>
        <dbReference type="ARBA" id="ARBA00023315"/>
    </source>
</evidence>
<evidence type="ECO:0000256" key="5">
    <source>
        <dbReference type="ARBA" id="ARBA00022516"/>
    </source>
</evidence>
<evidence type="ECO:0000256" key="16">
    <source>
        <dbReference type="ARBA" id="ARBA00026120"/>
    </source>
</evidence>
<feature type="transmembrane region" description="Helical" evidence="19">
    <location>
        <begin position="91"/>
        <end position="108"/>
    </location>
</feature>
<comment type="pathway">
    <text evidence="3">Lipid metabolism; phospholipid metabolism.</text>
</comment>
<evidence type="ECO:0000256" key="18">
    <source>
        <dbReference type="ARBA" id="ARBA00039721"/>
    </source>
</evidence>
<dbReference type="InterPro" id="IPR049941">
    <property type="entry name" value="LPLAT_7/PORCN-like"/>
</dbReference>
<evidence type="ECO:0000313" key="20">
    <source>
        <dbReference type="EMBL" id="PVD35553.1"/>
    </source>
</evidence>
<keyword evidence="12" id="KW-0594">Phospholipid biosynthesis</keyword>
<evidence type="ECO:0000256" key="4">
    <source>
        <dbReference type="ARBA" id="ARBA00010323"/>
    </source>
</evidence>
<evidence type="ECO:0000256" key="2">
    <source>
        <dbReference type="ARBA" id="ARBA00004240"/>
    </source>
</evidence>
<comment type="caution">
    <text evidence="20">The sequence shown here is derived from an EMBL/GenBank/DDBJ whole genome shotgun (WGS) entry which is preliminary data.</text>
</comment>
<keyword evidence="13" id="KW-1208">Phospholipid metabolism</keyword>
<evidence type="ECO:0000256" key="11">
    <source>
        <dbReference type="ARBA" id="ARBA00023136"/>
    </source>
</evidence>
<dbReference type="GO" id="GO:0047184">
    <property type="term" value="F:1-acylglycerophosphocholine O-acyltransferase activity"/>
    <property type="evidence" value="ECO:0007669"/>
    <property type="project" value="UniProtKB-EC"/>
</dbReference>
<accession>A0A2T7PQ49</accession>
<evidence type="ECO:0000256" key="8">
    <source>
        <dbReference type="ARBA" id="ARBA00022824"/>
    </source>
</evidence>
<dbReference type="GO" id="GO:0030258">
    <property type="term" value="P:lipid modification"/>
    <property type="evidence" value="ECO:0007669"/>
    <property type="project" value="TreeGrafter"/>
</dbReference>
<comment type="subcellular location">
    <subcellularLocation>
        <location evidence="2">Endoplasmic reticulum</location>
    </subcellularLocation>
    <subcellularLocation>
        <location evidence="1">Membrane</location>
        <topology evidence="1">Multi-pass membrane protein</topology>
    </subcellularLocation>
</comment>
<reference evidence="20 21" key="1">
    <citation type="submission" date="2018-04" db="EMBL/GenBank/DDBJ databases">
        <title>The genome of golden apple snail Pomacea canaliculata provides insight into stress tolerance and invasive adaptation.</title>
        <authorList>
            <person name="Liu C."/>
            <person name="Liu B."/>
            <person name="Ren Y."/>
            <person name="Zhang Y."/>
            <person name="Wang H."/>
            <person name="Li S."/>
            <person name="Jiang F."/>
            <person name="Yin L."/>
            <person name="Zhang G."/>
            <person name="Qian W."/>
            <person name="Fan W."/>
        </authorList>
    </citation>
    <scope>NUCLEOTIDE SEQUENCE [LARGE SCALE GENOMIC DNA]</scope>
    <source>
        <strain evidence="20">SZHN2017</strain>
        <tissue evidence="20">Muscle</tissue>
    </source>
</reference>
<keyword evidence="9 19" id="KW-1133">Transmembrane helix</keyword>
<keyword evidence="7 19" id="KW-0812">Transmembrane</keyword>
<dbReference type="EC" id="2.3.1.n6" evidence="17"/>
<evidence type="ECO:0000256" key="7">
    <source>
        <dbReference type="ARBA" id="ARBA00022692"/>
    </source>
</evidence>
<evidence type="ECO:0000256" key="9">
    <source>
        <dbReference type="ARBA" id="ARBA00022989"/>
    </source>
</evidence>
<organism evidence="20 21">
    <name type="scientific">Pomacea canaliculata</name>
    <name type="common">Golden apple snail</name>
    <dbReference type="NCBI Taxonomy" id="400727"/>
    <lineage>
        <taxon>Eukaryota</taxon>
        <taxon>Metazoa</taxon>
        <taxon>Spiralia</taxon>
        <taxon>Lophotrochozoa</taxon>
        <taxon>Mollusca</taxon>
        <taxon>Gastropoda</taxon>
        <taxon>Caenogastropoda</taxon>
        <taxon>Architaenioglossa</taxon>
        <taxon>Ampullarioidea</taxon>
        <taxon>Ampullariidae</taxon>
        <taxon>Pomacea</taxon>
    </lineage>
</organism>
<comment type="similarity">
    <text evidence="4">Belongs to the membrane-bound acyltransferase family.</text>
</comment>
<dbReference type="GO" id="GO:0071617">
    <property type="term" value="F:lysophospholipid acyltransferase activity"/>
    <property type="evidence" value="ECO:0007669"/>
    <property type="project" value="TreeGrafter"/>
</dbReference>
<evidence type="ECO:0000256" key="6">
    <source>
        <dbReference type="ARBA" id="ARBA00022679"/>
    </source>
</evidence>
<evidence type="ECO:0000256" key="1">
    <source>
        <dbReference type="ARBA" id="ARBA00004141"/>
    </source>
</evidence>
<dbReference type="InterPro" id="IPR004299">
    <property type="entry name" value="MBOAT_fam"/>
</dbReference>
<keyword evidence="8" id="KW-0256">Endoplasmic reticulum</keyword>
<dbReference type="GO" id="GO:0005783">
    <property type="term" value="C:endoplasmic reticulum"/>
    <property type="evidence" value="ECO:0007669"/>
    <property type="project" value="UniProtKB-SubCell"/>
</dbReference>
<dbReference type="GO" id="GO:0016020">
    <property type="term" value="C:membrane"/>
    <property type="evidence" value="ECO:0007669"/>
    <property type="project" value="UniProtKB-SubCell"/>
</dbReference>
<feature type="transmembrane region" description="Helical" evidence="19">
    <location>
        <begin position="271"/>
        <end position="292"/>
    </location>
</feature>
<proteinExistence type="inferred from homology"/>
<dbReference type="Proteomes" id="UP000245119">
    <property type="component" value="Linkage Group LG2"/>
</dbReference>
<protein>
    <recommendedName>
        <fullName evidence="18">Lysophospholipid acyltransferase 5</fullName>
        <ecNumber evidence="16">2.3.1.23</ecNumber>
        <ecNumber evidence="17">2.3.1.n6</ecNumber>
    </recommendedName>
</protein>
<evidence type="ECO:0000256" key="10">
    <source>
        <dbReference type="ARBA" id="ARBA00023098"/>
    </source>
</evidence>
<keyword evidence="10" id="KW-0443">Lipid metabolism</keyword>
<keyword evidence="6" id="KW-0808">Transferase</keyword>
<evidence type="ECO:0000256" key="12">
    <source>
        <dbReference type="ARBA" id="ARBA00023209"/>
    </source>
</evidence>
<evidence type="ECO:0000256" key="19">
    <source>
        <dbReference type="SAM" id="Phobius"/>
    </source>
</evidence>
<evidence type="ECO:0000256" key="15">
    <source>
        <dbReference type="ARBA" id="ARBA00025707"/>
    </source>
</evidence>
<keyword evidence="5" id="KW-0444">Lipid biosynthesis</keyword>
<evidence type="ECO:0000256" key="3">
    <source>
        <dbReference type="ARBA" id="ARBA00005074"/>
    </source>
</evidence>
<evidence type="ECO:0000256" key="17">
    <source>
        <dbReference type="ARBA" id="ARBA00038923"/>
    </source>
</evidence>
<evidence type="ECO:0000256" key="13">
    <source>
        <dbReference type="ARBA" id="ARBA00023264"/>
    </source>
</evidence>
<evidence type="ECO:0000313" key="21">
    <source>
        <dbReference type="Proteomes" id="UP000245119"/>
    </source>
</evidence>
<comment type="pathway">
    <text evidence="15">Phospholipid metabolism.</text>
</comment>
<keyword evidence="11 19" id="KW-0472">Membrane</keyword>
<dbReference type="EC" id="2.3.1.23" evidence="16"/>
<dbReference type="Pfam" id="PF03062">
    <property type="entry name" value="MBOAT"/>
    <property type="match status" value="1"/>
</dbReference>
<gene>
    <name evidence="20" type="ORF">C0Q70_02516</name>
</gene>
<name>A0A2T7PQ49_POMCA</name>
<dbReference type="STRING" id="400727.A0A2T7PQ49"/>
<dbReference type="AlphaFoldDB" id="A0A2T7PQ49"/>
<dbReference type="EMBL" id="PZQS01000002">
    <property type="protein sequence ID" value="PVD35553.1"/>
    <property type="molecule type" value="Genomic_DNA"/>
</dbReference>
<sequence>MPHCVLTLRLTAVAFDIYDGQKRPVPKDAQDSALFSCPTLLELLGQSYCFGGFLVGPQYCMRRYLNFVSGEYSNPITKGPPDSLLPAFKRFMLGVIYIGLYQIVYIFISDEYLLSSAFQERGLLFKCAVLIVWGKTCLNKYIGSWLLAEGSIIYMGLSFNGVDNNNVAQWDACTNIKVRQLECGSTLHNYIHCFNCNTNLWMARYLFKRLRFLGSKTLSQSCTLLYLAVWHGVYSGYYVCFFLEFVYTTCERQVEDLMQRKELKTALSSPVLKCLIFLGQKIFSSFLISFALVSFSLLSMEKWFSVYASMNYIGFILPAIILPVCSILRFAFPKSLMQNGVHSGTSSVPGAVDLATTSSLIQALSDMVAATNCTKEFSKARRKSTSLADLCWLHLTEVLLPSPPPSSCLLKRSTAIHGTASHFNALLAKLFYLSFHFHLEPFVCKETRKKCRKSDGNNAWGPRKCLQVFGTGVRRVLKVLSDLDPAGVKCMDKPYVDKAGWVFEFKRITMFITTFAPCYPEHHSRYSFGSQDCFILFQPELSFAQHNLPDDTAHTNWERPQTVRDRIRLAFREAGRGYQIRETVTYPMAHDIVKPCDDGGPGRGVVERLG</sequence>
<dbReference type="GO" id="GO:0006656">
    <property type="term" value="P:phosphatidylcholine biosynthetic process"/>
    <property type="evidence" value="ECO:0007669"/>
    <property type="project" value="TreeGrafter"/>
</dbReference>
<keyword evidence="21" id="KW-1185">Reference proteome</keyword>
<keyword evidence="14" id="KW-0012">Acyltransferase</keyword>
<dbReference type="OrthoDB" id="5974730at2759"/>
<dbReference type="PANTHER" id="PTHR13906:SF14">
    <property type="entry name" value="LYSOPHOSPHOLIPID ACYLTRANSFERASE 5"/>
    <property type="match status" value="1"/>
</dbReference>
<dbReference type="PANTHER" id="PTHR13906">
    <property type="entry name" value="PORCUPINE"/>
    <property type="match status" value="1"/>
</dbReference>